<reference evidence="11" key="2">
    <citation type="submission" date="2021-04" db="EMBL/GenBank/DDBJ databases">
        <authorList>
            <person name="Gilroy R."/>
        </authorList>
    </citation>
    <scope>NUCLEOTIDE SEQUENCE</scope>
    <source>
        <strain evidence="11">ChiHejej3B27-3195</strain>
    </source>
</reference>
<gene>
    <name evidence="11" type="ORF">H9871_08370</name>
</gene>
<organism evidence="11 12">
    <name type="scientific">Candidatus Nesterenkonia stercoripullorum</name>
    <dbReference type="NCBI Taxonomy" id="2838701"/>
    <lineage>
        <taxon>Bacteria</taxon>
        <taxon>Bacillati</taxon>
        <taxon>Actinomycetota</taxon>
        <taxon>Actinomycetes</taxon>
        <taxon>Micrococcales</taxon>
        <taxon>Micrococcaceae</taxon>
        <taxon>Nesterenkonia</taxon>
    </lineage>
</organism>
<dbReference type="GO" id="GO:0050660">
    <property type="term" value="F:flavin adenine dinucleotide binding"/>
    <property type="evidence" value="ECO:0007669"/>
    <property type="project" value="InterPro"/>
</dbReference>
<dbReference type="InterPro" id="IPR009075">
    <property type="entry name" value="AcylCo_DH/oxidase_C"/>
</dbReference>
<dbReference type="InterPro" id="IPR013786">
    <property type="entry name" value="AcylCoA_DH/ox_N"/>
</dbReference>
<evidence type="ECO:0000256" key="1">
    <source>
        <dbReference type="ARBA" id="ARBA00001974"/>
    </source>
</evidence>
<evidence type="ECO:0000256" key="4">
    <source>
        <dbReference type="ARBA" id="ARBA00022827"/>
    </source>
</evidence>
<dbReference type="EMBL" id="DXGD01000310">
    <property type="protein sequence ID" value="HIX00145.1"/>
    <property type="molecule type" value="Genomic_DNA"/>
</dbReference>
<dbReference type="Gene3D" id="2.40.110.10">
    <property type="entry name" value="Butyryl-CoA Dehydrogenase, subunit A, domain 2"/>
    <property type="match status" value="1"/>
</dbReference>
<evidence type="ECO:0000313" key="11">
    <source>
        <dbReference type="EMBL" id="HIX00145.1"/>
    </source>
</evidence>
<dbReference type="Pfam" id="PF02770">
    <property type="entry name" value="Acyl-CoA_dh_M"/>
    <property type="match status" value="1"/>
</dbReference>
<evidence type="ECO:0000256" key="7">
    <source>
        <dbReference type="RuleBase" id="RU362125"/>
    </source>
</evidence>
<name>A0A9D2A8M1_9MICC</name>
<dbReference type="AlphaFoldDB" id="A0A9D2A8M1"/>
<dbReference type="SUPFAM" id="SSF56645">
    <property type="entry name" value="Acyl-CoA dehydrogenase NM domain-like"/>
    <property type="match status" value="1"/>
</dbReference>
<proteinExistence type="inferred from homology"/>
<dbReference type="GO" id="GO:0016627">
    <property type="term" value="F:oxidoreductase activity, acting on the CH-CH group of donors"/>
    <property type="evidence" value="ECO:0007669"/>
    <property type="project" value="InterPro"/>
</dbReference>
<evidence type="ECO:0000256" key="2">
    <source>
        <dbReference type="ARBA" id="ARBA00009347"/>
    </source>
</evidence>
<feature type="domain" description="Acyl-CoA dehydrogenase/oxidase C-terminal" evidence="8">
    <location>
        <begin position="260"/>
        <end position="404"/>
    </location>
</feature>
<evidence type="ECO:0000259" key="8">
    <source>
        <dbReference type="Pfam" id="PF00441"/>
    </source>
</evidence>
<evidence type="ECO:0000313" key="12">
    <source>
        <dbReference type="Proteomes" id="UP000824151"/>
    </source>
</evidence>
<comment type="cofactor">
    <cofactor evidence="1 7">
        <name>FAD</name>
        <dbReference type="ChEBI" id="CHEBI:57692"/>
    </cofactor>
</comment>
<dbReference type="SUPFAM" id="SSF47203">
    <property type="entry name" value="Acyl-CoA dehydrogenase C-terminal domain-like"/>
    <property type="match status" value="1"/>
</dbReference>
<dbReference type="InterPro" id="IPR006091">
    <property type="entry name" value="Acyl-CoA_Oxase/DH_mid-dom"/>
</dbReference>
<keyword evidence="5" id="KW-0809">Transit peptide</keyword>
<dbReference type="Pfam" id="PF02771">
    <property type="entry name" value="Acyl-CoA_dh_N"/>
    <property type="match status" value="1"/>
</dbReference>
<dbReference type="PANTHER" id="PTHR42807:SF1">
    <property type="entry name" value="GLUTARYL-COA DEHYDROGENASE, MITOCHONDRIAL"/>
    <property type="match status" value="1"/>
</dbReference>
<accession>A0A9D2A8M1</accession>
<dbReference type="InterPro" id="IPR046373">
    <property type="entry name" value="Acyl-CoA_Oxase/DH_mid-dom_sf"/>
</dbReference>
<keyword evidence="4 7" id="KW-0274">FAD</keyword>
<sequence length="411" mass="43896">MLDGIDPDYDLTTPLDTDYLGVLDSVPEDAKHWRAQAREFTTGLDERMAQHWEKGEYPVDLIPELGSRGLLTDGVDVDGLDEPNLSTLSPHAAAMVNMELSRLDGSVGTMLGVQGGLALRTLGYFGSAEQKSEHLADLATGRTLGAFALTEPTHGSDSVSLETTAALIGDDESGYYVLNGAKKWIGNGASGGLTFTWARIAGGEHDGTVRCFVVDQRTKGYSARAITGKTSLRAIDQALISYDDVELPTSAVLPGSTSFASASAVLYATRLGVAWSAVGHAQAIVDAALNYVRQREQFSRKIGGFQLVQERLAWMVSELTAMQMYALRATDLDTAGELTGPQASLAKYNNTRKARAIAQVGRDMLGGNGILLSNKVARHMADIEAAHTYEGTESVQSLIIGRDLTGFSAFA</sequence>
<feature type="domain" description="Acyl-CoA oxidase/dehydrogenase middle" evidence="9">
    <location>
        <begin position="146"/>
        <end position="245"/>
    </location>
</feature>
<dbReference type="InterPro" id="IPR052033">
    <property type="entry name" value="Glutaryl-CoA_DH_mitochondrial"/>
</dbReference>
<evidence type="ECO:0000259" key="9">
    <source>
        <dbReference type="Pfam" id="PF02770"/>
    </source>
</evidence>
<dbReference type="InterPro" id="IPR036250">
    <property type="entry name" value="AcylCo_DH-like_C"/>
</dbReference>
<protein>
    <submittedName>
        <fullName evidence="11">Acyl-CoA dehydrogenase family protein</fullName>
    </submittedName>
</protein>
<evidence type="ECO:0000256" key="6">
    <source>
        <dbReference type="ARBA" id="ARBA00023002"/>
    </source>
</evidence>
<evidence type="ECO:0000256" key="3">
    <source>
        <dbReference type="ARBA" id="ARBA00022630"/>
    </source>
</evidence>
<dbReference type="Gene3D" id="1.20.140.10">
    <property type="entry name" value="Butyryl-CoA Dehydrogenase, subunit A, domain 3"/>
    <property type="match status" value="1"/>
</dbReference>
<keyword evidence="6 7" id="KW-0560">Oxidoreductase</keyword>
<comment type="caution">
    <text evidence="11">The sequence shown here is derived from an EMBL/GenBank/DDBJ whole genome shotgun (WGS) entry which is preliminary data.</text>
</comment>
<dbReference type="Gene3D" id="1.10.540.10">
    <property type="entry name" value="Acyl-CoA dehydrogenase/oxidase, N-terminal domain"/>
    <property type="match status" value="1"/>
</dbReference>
<dbReference type="Proteomes" id="UP000824151">
    <property type="component" value="Unassembled WGS sequence"/>
</dbReference>
<comment type="similarity">
    <text evidence="2 7">Belongs to the acyl-CoA dehydrogenase family.</text>
</comment>
<evidence type="ECO:0000256" key="5">
    <source>
        <dbReference type="ARBA" id="ARBA00022946"/>
    </source>
</evidence>
<evidence type="ECO:0000259" key="10">
    <source>
        <dbReference type="Pfam" id="PF02771"/>
    </source>
</evidence>
<dbReference type="InterPro" id="IPR037069">
    <property type="entry name" value="AcylCoA_DH/ox_N_sf"/>
</dbReference>
<feature type="domain" description="Acyl-CoA dehydrogenase/oxidase N-terminal" evidence="10">
    <location>
        <begin position="28"/>
        <end position="141"/>
    </location>
</feature>
<dbReference type="PANTHER" id="PTHR42807">
    <property type="entry name" value="GLUTARYL-COA DEHYDROGENASE, MITOCHONDRIAL"/>
    <property type="match status" value="1"/>
</dbReference>
<reference evidence="11" key="1">
    <citation type="journal article" date="2021" name="PeerJ">
        <title>Extensive microbial diversity within the chicken gut microbiome revealed by metagenomics and culture.</title>
        <authorList>
            <person name="Gilroy R."/>
            <person name="Ravi A."/>
            <person name="Getino M."/>
            <person name="Pursley I."/>
            <person name="Horton D.L."/>
            <person name="Alikhan N.F."/>
            <person name="Baker D."/>
            <person name="Gharbi K."/>
            <person name="Hall N."/>
            <person name="Watson M."/>
            <person name="Adriaenssens E.M."/>
            <person name="Foster-Nyarko E."/>
            <person name="Jarju S."/>
            <person name="Secka A."/>
            <person name="Antonio M."/>
            <person name="Oren A."/>
            <person name="Chaudhuri R.R."/>
            <person name="La Ragione R."/>
            <person name="Hildebrand F."/>
            <person name="Pallen M.J."/>
        </authorList>
    </citation>
    <scope>NUCLEOTIDE SEQUENCE</scope>
    <source>
        <strain evidence="11">ChiHejej3B27-3195</strain>
    </source>
</reference>
<dbReference type="Pfam" id="PF00441">
    <property type="entry name" value="Acyl-CoA_dh_1"/>
    <property type="match status" value="1"/>
</dbReference>
<keyword evidence="3 7" id="KW-0285">Flavoprotein</keyword>
<dbReference type="InterPro" id="IPR009100">
    <property type="entry name" value="AcylCoA_DH/oxidase_NM_dom_sf"/>
</dbReference>